<reference evidence="3 4" key="1">
    <citation type="submission" date="2017-09" db="EMBL/GenBank/DDBJ databases">
        <title>Genome sequencing of Besnoitia besnoiti strain Bb-Ger1.</title>
        <authorList>
            <person name="Schares G."/>
            <person name="Venepally P."/>
            <person name="Lorenzi H.A."/>
        </authorList>
    </citation>
    <scope>NUCLEOTIDE SEQUENCE [LARGE SCALE GENOMIC DNA]</scope>
    <source>
        <strain evidence="3 4">Bb-Ger1</strain>
    </source>
</reference>
<feature type="region of interest" description="Disordered" evidence="2">
    <location>
        <begin position="1"/>
        <end position="591"/>
    </location>
</feature>
<feature type="compositionally biased region" description="Acidic residues" evidence="2">
    <location>
        <begin position="171"/>
        <end position="180"/>
    </location>
</feature>
<dbReference type="EMBL" id="NWUJ01000015">
    <property type="protein sequence ID" value="PFH31360.1"/>
    <property type="molecule type" value="Genomic_DNA"/>
</dbReference>
<feature type="compositionally biased region" description="Acidic residues" evidence="2">
    <location>
        <begin position="208"/>
        <end position="225"/>
    </location>
</feature>
<keyword evidence="1" id="KW-0175">Coiled coil</keyword>
<feature type="region of interest" description="Disordered" evidence="2">
    <location>
        <begin position="1247"/>
        <end position="1276"/>
    </location>
</feature>
<sequence>MDDFLNLSGTKMSGQATSDQESLEEDEGPAAPPGGQDIVSPRHTGNSLSLGSEKATEGVDGRDHNEDVDGQVREEGLGQTPMTDGIFPLAERTVHHESSRNGESGAPQVTADLLQQPQTLPSTSPGKKEDCTNKLGLNSSTTLNASQRIPATLPRQGLSGISRSVTPTDHSEDEESEDSDDKYGSVTPRMKHGSTARLSMSDSASPDLSEDESSSDDGSDDEEGADAQQREGNPLGKLASLAIAPASDIQGHQEDTQEREDGSAANALHVERRGSQPPITDTIPPTVEGGNPSRDLGANENLVDEREHEVGDGILQQRTVDDNQSSSPGAAKTLCDDAMEGNGASTDQVSAGLQGDSERVRSPKFTDCRSVPRVESKPLEATEDSQSAAGEVILQSPPSGRESESSRAQSDLFGSVPEKTAESLLTDFEEAVDKGSSSDPDVASSATPSPEEPSPSEATPRIPSFSAGCGSSNQSPSSAQDSPSGRSEAESPASLRDDEGEAGGVFPPGAEAWPSDTLNGRELRDSPSFGADSKWRSSSPPCRTEDIPASRDLSPSPPTEAPSPAPIPERDGMADSFALPSSAGGQDGYERLPMKAKLRMFEEISKQRSAEISRSFSASMGSRRADGVLRASSRRDVSPRRCDPPSETALRERDEQIAKLIGLLKHRTDTLGAVGDQLEKKERTLKTINEENASLTREFLDKLASTVQEQRLPTLPAPSRSTVATSWLAQEAWNEEAKQEAAARLASCSSSLPSRCSSNAAPEASSTLVAEPALAAGQHAPSPQVSRVVSSAPSEPDVIENAEKFSRTTTEQIDQPDESEAPMPSSAVEDEGTRRQSTEDASSIRNEPDEIEQDEQPGLQGESSVICPSLQDKVKWFEDLQNREGVEERQKPAQTTASPAHMGVPSHEHPDAGDTSLRRRDSSISSPTQHPLLAEKDAEIARLLALVKHKEDLIDLAKQGVAEKEEEILARLAQKFSLSRDYMHYLAEHHEKAPEILRTGKSFCRPGSSNNREASETAQEVRTGSLLQRYFEVGGALNMVRVHFQGVCSQSRPGAREGSRDESRGKFGISARNGLGQSDPINRKNVADSQRGSYGTRIEHKNKPHLQKLSSKVVAPLRNLATLEEWLSEEFSAQEKPCSDAATMEMQAAVSSEGNPHSSAWAGKETKNPYPSLYPEASKRPGFTTRSGTDGCLTGDRTMRCDDFLIHRQRSLNAKDFEADDLRAEEEAALEALRQYAQRQLPATDAHEAIPDSNDDCSANVGVAGTPEGQPRGHRAAGRWHNTVLQTSFGDTAAVNASPGRSERSRSGIQQSAFEGGKSDDSEEKSRRPTDYLSSTSTRLRASARPSEGTRGDTSSGQSRETPMFSHLLLCCAGAEKQVQYPGEEQPSLGESTVAFPGLASFWREALAYAGNEESEDLAQNLLEQVHRVPGAAHAYETGNIHSLSQGATGTAHAKPQHQSVSMYSTLSVSSHSEGKKLKAELFFKTLLDKTKARVERYMKEAELRGLFTPAELNRALRTYDDVKQMAMEVRDTRKENQILRQAMLDSSHKMETIVDGLQEMNHTERLLPSSRSAGTSALRVRVPGSQRGLSDPAFDANRQEDDVFLSPGITGLPSNQQTRKSADERSASKGGGSGSRDDGSMEPGSPVNISITTSDTPQDIRVASDSAAQPNHFNATRLHQATRLIQIQEKRIAALQEQLYELTKRCMYLEELDDTMWGLIEERMENDARTTEKIKETYERSCAELRARLGQ</sequence>
<feature type="region of interest" description="Disordered" evidence="2">
    <location>
        <begin position="1153"/>
        <end position="1189"/>
    </location>
</feature>
<feature type="region of interest" description="Disordered" evidence="2">
    <location>
        <begin position="1565"/>
        <end position="1657"/>
    </location>
</feature>
<name>A0A2A9M7I9_BESBE</name>
<evidence type="ECO:0000313" key="3">
    <source>
        <dbReference type="EMBL" id="PFH31360.1"/>
    </source>
</evidence>
<feature type="compositionally biased region" description="Low complexity" evidence="2">
    <location>
        <begin position="443"/>
        <end position="486"/>
    </location>
</feature>
<feature type="region of interest" description="Disordered" evidence="2">
    <location>
        <begin position="1290"/>
        <end position="1361"/>
    </location>
</feature>
<keyword evidence="4" id="KW-1185">Reference proteome</keyword>
<gene>
    <name evidence="3" type="ORF">BESB_027950</name>
</gene>
<dbReference type="VEuPathDB" id="ToxoDB:BESB_027950"/>
<dbReference type="Proteomes" id="UP000224006">
    <property type="component" value="Unassembled WGS sequence"/>
</dbReference>
<feature type="compositionally biased region" description="Basic and acidic residues" evidence="2">
    <location>
        <begin position="1317"/>
        <end position="1330"/>
    </location>
</feature>
<feature type="region of interest" description="Disordered" evidence="2">
    <location>
        <begin position="608"/>
        <end position="650"/>
    </location>
</feature>
<feature type="region of interest" description="Disordered" evidence="2">
    <location>
        <begin position="775"/>
        <end position="865"/>
    </location>
</feature>
<feature type="compositionally biased region" description="Low complexity" evidence="2">
    <location>
        <begin position="1333"/>
        <end position="1345"/>
    </location>
</feature>
<feature type="coiled-coil region" evidence="1">
    <location>
        <begin position="1679"/>
        <end position="1706"/>
    </location>
</feature>
<feature type="compositionally biased region" description="Polar residues" evidence="2">
    <location>
        <begin position="1352"/>
        <end position="1361"/>
    </location>
</feature>
<feature type="compositionally biased region" description="Polar residues" evidence="2">
    <location>
        <begin position="1648"/>
        <end position="1657"/>
    </location>
</feature>
<feature type="compositionally biased region" description="Basic and acidic residues" evidence="2">
    <location>
        <begin position="356"/>
        <end position="380"/>
    </location>
</feature>
<comment type="caution">
    <text evidence="3">The sequence shown here is derived from an EMBL/GenBank/DDBJ whole genome shotgun (WGS) entry which is preliminary data.</text>
</comment>
<feature type="compositionally biased region" description="Polar residues" evidence="2">
    <location>
        <begin position="781"/>
        <end position="793"/>
    </location>
</feature>
<evidence type="ECO:0000256" key="2">
    <source>
        <dbReference type="SAM" id="MobiDB-lite"/>
    </source>
</evidence>
<feature type="compositionally biased region" description="Polar residues" evidence="2">
    <location>
        <begin position="159"/>
        <end position="168"/>
    </location>
</feature>
<feature type="compositionally biased region" description="Basic and acidic residues" evidence="2">
    <location>
        <begin position="54"/>
        <end position="76"/>
    </location>
</feature>
<dbReference type="OrthoDB" id="331319at2759"/>
<feature type="compositionally biased region" description="Polar residues" evidence="2">
    <location>
        <begin position="7"/>
        <end position="20"/>
    </location>
</feature>
<evidence type="ECO:0000256" key="1">
    <source>
        <dbReference type="SAM" id="Coils"/>
    </source>
</evidence>
<feature type="compositionally biased region" description="Pro residues" evidence="2">
    <location>
        <begin position="555"/>
        <end position="567"/>
    </location>
</feature>
<dbReference type="KEGG" id="bbes:BESB_027950"/>
<feature type="compositionally biased region" description="Polar residues" evidence="2">
    <location>
        <begin position="135"/>
        <end position="149"/>
    </location>
</feature>
<organism evidence="3 4">
    <name type="scientific">Besnoitia besnoiti</name>
    <name type="common">Apicomplexan protozoan</name>
    <dbReference type="NCBI Taxonomy" id="94643"/>
    <lineage>
        <taxon>Eukaryota</taxon>
        <taxon>Sar</taxon>
        <taxon>Alveolata</taxon>
        <taxon>Apicomplexa</taxon>
        <taxon>Conoidasida</taxon>
        <taxon>Coccidia</taxon>
        <taxon>Eucoccidiorida</taxon>
        <taxon>Eimeriorina</taxon>
        <taxon>Sarcocystidae</taxon>
        <taxon>Besnoitia</taxon>
    </lineage>
</organism>
<feature type="region of interest" description="Disordered" evidence="2">
    <location>
        <begin position="1049"/>
        <end position="1105"/>
    </location>
</feature>
<protein>
    <submittedName>
        <fullName evidence="3">Uncharacterized protein</fullName>
    </submittedName>
</protein>
<evidence type="ECO:0000313" key="4">
    <source>
        <dbReference type="Proteomes" id="UP000224006"/>
    </source>
</evidence>
<feature type="compositionally biased region" description="Basic and acidic residues" evidence="2">
    <location>
        <begin position="906"/>
        <end position="922"/>
    </location>
</feature>
<accession>A0A2A9M7I9</accession>
<feature type="compositionally biased region" description="Polar residues" evidence="2">
    <location>
        <begin position="316"/>
        <end position="328"/>
    </location>
</feature>
<feature type="compositionally biased region" description="Polar residues" evidence="2">
    <location>
        <begin position="113"/>
        <end position="125"/>
    </location>
</feature>
<proteinExistence type="predicted"/>
<feature type="compositionally biased region" description="Basic and acidic residues" evidence="2">
    <location>
        <begin position="1054"/>
        <end position="1065"/>
    </location>
</feature>
<feature type="region of interest" description="Disordered" evidence="2">
    <location>
        <begin position="884"/>
        <end position="930"/>
    </location>
</feature>
<dbReference type="GeneID" id="40307847"/>
<feature type="compositionally biased region" description="Basic and acidic residues" evidence="2">
    <location>
        <begin position="251"/>
        <end position="262"/>
    </location>
</feature>
<feature type="compositionally biased region" description="Basic and acidic residues" evidence="2">
    <location>
        <begin position="623"/>
        <end position="650"/>
    </location>
</feature>
<dbReference type="RefSeq" id="XP_029215369.1">
    <property type="nucleotide sequence ID" value="XM_029361469.1"/>
</dbReference>